<protein>
    <recommendedName>
        <fullName evidence="4">Chemotaxis protein</fullName>
    </recommendedName>
</protein>
<evidence type="ECO:0000313" key="2">
    <source>
        <dbReference type="EMBL" id="SDH07107.1"/>
    </source>
</evidence>
<gene>
    <name evidence="2" type="ORF">SAMN04488136_107157</name>
</gene>
<dbReference type="OrthoDB" id="1410674at2"/>
<dbReference type="PROSITE" id="PS51257">
    <property type="entry name" value="PROKAR_LIPOPROTEIN"/>
    <property type="match status" value="1"/>
</dbReference>
<proteinExistence type="predicted"/>
<reference evidence="2 3" key="1">
    <citation type="submission" date="2016-10" db="EMBL/GenBank/DDBJ databases">
        <authorList>
            <person name="de Groot N.N."/>
        </authorList>
    </citation>
    <scope>NUCLEOTIDE SEQUENCE [LARGE SCALE GENOMIC DNA]</scope>
    <source>
        <strain evidence="2 3">CGMCC 1.10228</strain>
    </source>
</reference>
<accession>A0A1G7ZEW5</accession>
<sequence length="390" mass="44001">MRLGSSLWAVLMVIGLSGCSLLNVKIENDTTPLTQQELSMRLLTREFAHQFFAEVEQAADQISAQYDASDVLHQSNVLLWKIHAEQGLQRATYQASPRAALIDAWVYTEQMAQFFQREPGKALFADSPEALTLAQTTSTNLASNFDQVARSVLNPKRYQNVADFVRGFAANHPFDDVTFIRTPAYRIWLEQDEQKDLLAVSTMGTVPEAVSDVSDRLSLAQEQAPKLLTWKTQLIALNSQVSSQQLRDTLRSVQQTADAMEEFMKNNPKYMTLLAQRMAEELQPVVDSLDEKTAQRLEQLSIERKALDQMVERERQALGVMVADEREHLTANLDQVAQDVLTVATEKLIELLKRLIVYFVVFIAVIFFAPLSLGYYLGKRAKPSKKASLN</sequence>
<keyword evidence="1" id="KW-0472">Membrane</keyword>
<evidence type="ECO:0008006" key="4">
    <source>
        <dbReference type="Google" id="ProtNLM"/>
    </source>
</evidence>
<evidence type="ECO:0000256" key="1">
    <source>
        <dbReference type="SAM" id="Phobius"/>
    </source>
</evidence>
<dbReference type="STRING" id="861298.SAMN04488136_107157"/>
<dbReference type="RefSeq" id="WP_093272031.1">
    <property type="nucleotide sequence ID" value="NZ_FNDD01000007.1"/>
</dbReference>
<dbReference type="Proteomes" id="UP000198854">
    <property type="component" value="Unassembled WGS sequence"/>
</dbReference>
<feature type="transmembrane region" description="Helical" evidence="1">
    <location>
        <begin position="355"/>
        <end position="377"/>
    </location>
</feature>
<name>A0A1G7ZEW5_9VIBR</name>
<organism evidence="2 3">
    <name type="scientific">Vibrio xiamenensis</name>
    <dbReference type="NCBI Taxonomy" id="861298"/>
    <lineage>
        <taxon>Bacteria</taxon>
        <taxon>Pseudomonadati</taxon>
        <taxon>Pseudomonadota</taxon>
        <taxon>Gammaproteobacteria</taxon>
        <taxon>Vibrionales</taxon>
        <taxon>Vibrionaceae</taxon>
        <taxon>Vibrio</taxon>
    </lineage>
</organism>
<evidence type="ECO:0000313" key="3">
    <source>
        <dbReference type="Proteomes" id="UP000198854"/>
    </source>
</evidence>
<dbReference type="EMBL" id="FNDD01000007">
    <property type="protein sequence ID" value="SDH07107.1"/>
    <property type="molecule type" value="Genomic_DNA"/>
</dbReference>
<keyword evidence="1" id="KW-0812">Transmembrane</keyword>
<keyword evidence="1" id="KW-1133">Transmembrane helix</keyword>
<keyword evidence="3" id="KW-1185">Reference proteome</keyword>
<dbReference type="AlphaFoldDB" id="A0A1G7ZEW5"/>